<feature type="coiled-coil region" evidence="1">
    <location>
        <begin position="241"/>
        <end position="268"/>
    </location>
</feature>
<protein>
    <submittedName>
        <fullName evidence="2">Uncharacterized protein</fullName>
    </submittedName>
</protein>
<dbReference type="EMBL" id="NRSZ01000027">
    <property type="protein sequence ID" value="PNY29911.1"/>
    <property type="molecule type" value="Genomic_DNA"/>
</dbReference>
<dbReference type="Proteomes" id="UP000236621">
    <property type="component" value="Unassembled WGS sequence"/>
</dbReference>
<evidence type="ECO:0000313" key="2">
    <source>
        <dbReference type="EMBL" id="PNY29911.1"/>
    </source>
</evidence>
<organism evidence="2 3">
    <name type="scientific">Tolypocladium capitatum</name>
    <dbReference type="NCBI Taxonomy" id="45235"/>
    <lineage>
        <taxon>Eukaryota</taxon>
        <taxon>Fungi</taxon>
        <taxon>Dikarya</taxon>
        <taxon>Ascomycota</taxon>
        <taxon>Pezizomycotina</taxon>
        <taxon>Sordariomycetes</taxon>
        <taxon>Hypocreomycetidae</taxon>
        <taxon>Hypocreales</taxon>
        <taxon>Ophiocordycipitaceae</taxon>
        <taxon>Tolypocladium</taxon>
    </lineage>
</organism>
<evidence type="ECO:0000256" key="1">
    <source>
        <dbReference type="SAM" id="Coils"/>
    </source>
</evidence>
<comment type="caution">
    <text evidence="2">The sequence shown here is derived from an EMBL/GenBank/DDBJ whole genome shotgun (WGS) entry which is preliminary data.</text>
</comment>
<keyword evidence="3" id="KW-1185">Reference proteome</keyword>
<name>A0A2K3QQW1_9HYPO</name>
<dbReference type="AlphaFoldDB" id="A0A2K3QQW1"/>
<dbReference type="OrthoDB" id="5424793at2759"/>
<sequence length="421" mass="47598">MTSPSIHAMPEHWTELSAAKRRKRLCSEEVEALKTSCAKDCGKEHVAECSSCYGKVLDRMCLRYTESQDREWFTQRRAFLHELEGFFQDARDRKRSLKCIEARIESEKEAWYRWVLRKYPEFIAVSDGGVNQDELRGMLDDPDRSRQELVSMMLEGAGKPPGWPASVEAFAEKVAATKADPAEVKQLYVAEFFMDRHTGHVLENAQRYLDEYAASETMLLEDIIDKIASDFQESRICQPQRDSHRRRLDELRRAKTAFEQNKLQAKGQLCGNQAFTASEELYNLPPCHVCGKTVDSNGVLSCSLCQAVTQMGGSKKLTGDHVEADHDCEAGGRCVQLRDEDVEMDDGTSQAVSCRECIDQKRMTLYCSYRCAGENIAEHRQSAHGVETEAEDARGLVALTEQVVESTLQRENPGLGMSRVD</sequence>
<proteinExistence type="predicted"/>
<gene>
    <name evidence="2" type="ORF">TCAP_00177</name>
</gene>
<evidence type="ECO:0000313" key="3">
    <source>
        <dbReference type="Proteomes" id="UP000236621"/>
    </source>
</evidence>
<keyword evidence="1" id="KW-0175">Coiled coil</keyword>
<accession>A0A2K3QQW1</accession>
<reference evidence="2 3" key="1">
    <citation type="submission" date="2017-08" db="EMBL/GenBank/DDBJ databases">
        <title>Harnessing the power of phylogenomics to disentangle the directionality and signatures of interkingdom host jumping in the parasitic fungal genus Tolypocladium.</title>
        <authorList>
            <person name="Quandt C.A."/>
            <person name="Patterson W."/>
            <person name="Spatafora J.W."/>
        </authorList>
    </citation>
    <scope>NUCLEOTIDE SEQUENCE [LARGE SCALE GENOMIC DNA]</scope>
    <source>
        <strain evidence="2 3">CBS 113982</strain>
    </source>
</reference>